<dbReference type="PANTHER" id="PTHR46082">
    <property type="entry name" value="ATP/GTP-BINDING PROTEIN-RELATED"/>
    <property type="match status" value="1"/>
</dbReference>
<reference evidence="3" key="2">
    <citation type="submission" date="2023-05" db="EMBL/GenBank/DDBJ databases">
        <authorList>
            <consortium name="Lawrence Berkeley National Laboratory"/>
            <person name="Steindorff A."/>
            <person name="Hensen N."/>
            <person name="Bonometti L."/>
            <person name="Westerberg I."/>
            <person name="Brannstrom I.O."/>
            <person name="Guillou S."/>
            <person name="Cros-Aarteil S."/>
            <person name="Calhoun S."/>
            <person name="Haridas S."/>
            <person name="Kuo A."/>
            <person name="Mondo S."/>
            <person name="Pangilinan J."/>
            <person name="Riley R."/>
            <person name="Labutti K."/>
            <person name="Andreopoulos B."/>
            <person name="Lipzen A."/>
            <person name="Chen C."/>
            <person name="Yanf M."/>
            <person name="Daum C."/>
            <person name="Ng V."/>
            <person name="Clum A."/>
            <person name="Ohm R."/>
            <person name="Martin F."/>
            <person name="Silar P."/>
            <person name="Natvig D."/>
            <person name="Lalanne C."/>
            <person name="Gautier V."/>
            <person name="Ament-Velasquez S.L."/>
            <person name="Kruys A."/>
            <person name="Hutchinson M.I."/>
            <person name="Powell A.J."/>
            <person name="Barry K."/>
            <person name="Miller A.N."/>
            <person name="Grigoriev I.V."/>
            <person name="Debuchy R."/>
            <person name="Gladieux P."/>
            <person name="Thoren M.H."/>
            <person name="Johannesson H."/>
        </authorList>
    </citation>
    <scope>NUCLEOTIDE SEQUENCE</scope>
    <source>
        <strain evidence="3">PSN309</strain>
    </source>
</reference>
<feature type="domain" description="DUF7580" evidence="2">
    <location>
        <begin position="212"/>
        <end position="544"/>
    </location>
</feature>
<dbReference type="GO" id="GO:0003824">
    <property type="term" value="F:catalytic activity"/>
    <property type="evidence" value="ECO:0007669"/>
    <property type="project" value="InterPro"/>
</dbReference>
<dbReference type="InterPro" id="IPR053137">
    <property type="entry name" value="NLR-like"/>
</dbReference>
<organism evidence="3 4">
    <name type="scientific">Podospora australis</name>
    <dbReference type="NCBI Taxonomy" id="1536484"/>
    <lineage>
        <taxon>Eukaryota</taxon>
        <taxon>Fungi</taxon>
        <taxon>Dikarya</taxon>
        <taxon>Ascomycota</taxon>
        <taxon>Pezizomycotina</taxon>
        <taxon>Sordariomycetes</taxon>
        <taxon>Sordariomycetidae</taxon>
        <taxon>Sordariales</taxon>
        <taxon>Podosporaceae</taxon>
        <taxon>Podospora</taxon>
    </lineage>
</organism>
<dbReference type="InterPro" id="IPR056002">
    <property type="entry name" value="DUF7580"/>
</dbReference>
<dbReference type="Proteomes" id="UP001302126">
    <property type="component" value="Unassembled WGS sequence"/>
</dbReference>
<evidence type="ECO:0000259" key="1">
    <source>
        <dbReference type="Pfam" id="PF01048"/>
    </source>
</evidence>
<evidence type="ECO:0000259" key="2">
    <source>
        <dbReference type="Pfam" id="PF24476"/>
    </source>
</evidence>
<dbReference type="PANTHER" id="PTHR46082:SF6">
    <property type="entry name" value="AAA+ ATPASE DOMAIN-CONTAINING PROTEIN-RELATED"/>
    <property type="match status" value="1"/>
</dbReference>
<dbReference type="Pfam" id="PF24476">
    <property type="entry name" value="DUF7580"/>
    <property type="match status" value="1"/>
</dbReference>
<sequence>MLPTRSAAWNGFQALKSRLIGRLAAFSGEQSHASGRPSQLENDADLLEFDLRDIFSASHIIADIPVVTYSNMEQTVQNFLHYLNTIVNRDFINSHSDSFRGRSSSLSERGSLPCDIKILSQQYRQLGALAELLDTRSSGYFNLVAGPGSKLLFELPEGYERGDILEATRKWRELIEELAVQSRHSLPDQPVGLLDHSIYYAEETGKNQPEPQGLQKRASVIVNSIFKEFKQQRCAEGHELKLRVSNEWYAGSNQKPLDILLSCCLDEEFWQDTQCTTTTTTTFHRNGISSRKRSEAVCSAIQQANARHEKLYFLVTENGLFDISSERPSTPAMLKNLTGPTLSDLLEQRAFRRITPRDYLNGTACDIVGSRDKAAIALCLARCLMDFFDEEVDLASYSWNSEKIWFLPDTQSRQKSGPFYVSLRPASGLTESNPDLLRLFGPGNPILLSFARLLLEIEGGEKLSMAIHPTNTANTQKWGQMCGFVDVAAEKAGDGNYLKAVEGCLYLHMSLPRVQDGMSTTEAKELVRQAIYEKIVHNLELLVHPPSSNSKRKWQETSTIHNHRAEKRPFVSPQRSRTLQRPRFVSPEIMIPDPHLPNGAELERPVVGQHTSDVPVRTTGRPASRDDFERAILCALPEEFDAMSLLIDEFWDEFGDTFNRADGDTNTYTTGRIGKLDAVLVLLPSMGTVSAASAAASLRSSYTQLKLVLVTGVCAGVPNPETGVEILLGDVIISKTVIQYDRGRQYADGFQIRDTVEDNLGRPAKNIRNLLAMFGTYHARERLEKRAAAFLGNLQSTAGLKKRGEKYRYPGTSHDNLFKPGYQHKHHSATTCECAHHHEASDRVCNESRRLSCDELGCGSEHLVSRERLKDRRKQEADGKIMEAQAPSIFLGRIGSGDKVLKSGVDRDRLASQHELFAFEMEATGVWDEVPCILVKAVCDYGDSHKNKLWQNFSAATAAATTKALLERYIQTDKPAKSYSVC</sequence>
<dbReference type="AlphaFoldDB" id="A0AAN6WHE4"/>
<feature type="domain" description="Nucleoside phosphorylase" evidence="1">
    <location>
        <begin position="630"/>
        <end position="746"/>
    </location>
</feature>
<dbReference type="GO" id="GO:0009116">
    <property type="term" value="P:nucleoside metabolic process"/>
    <property type="evidence" value="ECO:0007669"/>
    <property type="project" value="InterPro"/>
</dbReference>
<gene>
    <name evidence="3" type="ORF">QBC35DRAFT_510532</name>
</gene>
<proteinExistence type="predicted"/>
<dbReference type="Pfam" id="PF01048">
    <property type="entry name" value="PNP_UDP_1"/>
    <property type="match status" value="1"/>
</dbReference>
<dbReference type="EMBL" id="MU864738">
    <property type="protein sequence ID" value="KAK4182149.1"/>
    <property type="molecule type" value="Genomic_DNA"/>
</dbReference>
<evidence type="ECO:0000313" key="3">
    <source>
        <dbReference type="EMBL" id="KAK4182149.1"/>
    </source>
</evidence>
<keyword evidence="4" id="KW-1185">Reference proteome</keyword>
<dbReference type="InterPro" id="IPR035994">
    <property type="entry name" value="Nucleoside_phosphorylase_sf"/>
</dbReference>
<name>A0AAN6WHE4_9PEZI</name>
<accession>A0AAN6WHE4</accession>
<dbReference type="SUPFAM" id="SSF53167">
    <property type="entry name" value="Purine and uridine phosphorylases"/>
    <property type="match status" value="1"/>
</dbReference>
<reference evidence="3" key="1">
    <citation type="journal article" date="2023" name="Mol. Phylogenet. Evol.">
        <title>Genome-scale phylogeny and comparative genomics of the fungal order Sordariales.</title>
        <authorList>
            <person name="Hensen N."/>
            <person name="Bonometti L."/>
            <person name="Westerberg I."/>
            <person name="Brannstrom I.O."/>
            <person name="Guillou S."/>
            <person name="Cros-Aarteil S."/>
            <person name="Calhoun S."/>
            <person name="Haridas S."/>
            <person name="Kuo A."/>
            <person name="Mondo S."/>
            <person name="Pangilinan J."/>
            <person name="Riley R."/>
            <person name="LaButti K."/>
            <person name="Andreopoulos B."/>
            <person name="Lipzen A."/>
            <person name="Chen C."/>
            <person name="Yan M."/>
            <person name="Daum C."/>
            <person name="Ng V."/>
            <person name="Clum A."/>
            <person name="Steindorff A."/>
            <person name="Ohm R.A."/>
            <person name="Martin F."/>
            <person name="Silar P."/>
            <person name="Natvig D.O."/>
            <person name="Lalanne C."/>
            <person name="Gautier V."/>
            <person name="Ament-Velasquez S.L."/>
            <person name="Kruys A."/>
            <person name="Hutchinson M.I."/>
            <person name="Powell A.J."/>
            <person name="Barry K."/>
            <person name="Miller A.N."/>
            <person name="Grigoriev I.V."/>
            <person name="Debuchy R."/>
            <person name="Gladieux P."/>
            <person name="Hiltunen Thoren M."/>
            <person name="Johannesson H."/>
        </authorList>
    </citation>
    <scope>NUCLEOTIDE SEQUENCE</scope>
    <source>
        <strain evidence="3">PSN309</strain>
    </source>
</reference>
<comment type="caution">
    <text evidence="3">The sequence shown here is derived from an EMBL/GenBank/DDBJ whole genome shotgun (WGS) entry which is preliminary data.</text>
</comment>
<dbReference type="InterPro" id="IPR000845">
    <property type="entry name" value="Nucleoside_phosphorylase_d"/>
</dbReference>
<evidence type="ECO:0000313" key="4">
    <source>
        <dbReference type="Proteomes" id="UP001302126"/>
    </source>
</evidence>
<protein>
    <submittedName>
        <fullName evidence="3">Nucleoside phosphorylase</fullName>
    </submittedName>
</protein>
<dbReference type="Gene3D" id="3.40.50.1580">
    <property type="entry name" value="Nucleoside phosphorylase domain"/>
    <property type="match status" value="1"/>
</dbReference>